<keyword evidence="2" id="KW-1185">Reference proteome</keyword>
<organism evidence="1 2">
    <name type="scientific">Chelonia mydas</name>
    <name type="common">Green sea-turtle</name>
    <name type="synonym">Chelonia agassizi</name>
    <dbReference type="NCBI Taxonomy" id="8469"/>
    <lineage>
        <taxon>Eukaryota</taxon>
        <taxon>Metazoa</taxon>
        <taxon>Chordata</taxon>
        <taxon>Craniata</taxon>
        <taxon>Vertebrata</taxon>
        <taxon>Euteleostomi</taxon>
        <taxon>Archelosauria</taxon>
        <taxon>Testudinata</taxon>
        <taxon>Testudines</taxon>
        <taxon>Cryptodira</taxon>
        <taxon>Durocryptodira</taxon>
        <taxon>Americhelydia</taxon>
        <taxon>Chelonioidea</taxon>
        <taxon>Cheloniidae</taxon>
        <taxon>Chelonia</taxon>
    </lineage>
</organism>
<evidence type="ECO:0000313" key="2">
    <source>
        <dbReference type="Proteomes" id="UP000031443"/>
    </source>
</evidence>
<sequence length="69" mass="7761">MLTFAPEQLLLPHVFLIIPECEHDWLAEASICQAFQGRSCPSAMRYCFRLRNESSRAPSPEPGVNLLAT</sequence>
<evidence type="ECO:0000313" key="1">
    <source>
        <dbReference type="EMBL" id="EMP41737.1"/>
    </source>
</evidence>
<accession>M7CKV2</accession>
<gene>
    <name evidence="1" type="ORF">UY3_01033</name>
</gene>
<dbReference type="AlphaFoldDB" id="M7CKV2"/>
<protein>
    <submittedName>
        <fullName evidence="1">Uncharacterized protein</fullName>
    </submittedName>
</protein>
<dbReference type="EMBL" id="KB485296">
    <property type="protein sequence ID" value="EMP41737.1"/>
    <property type="molecule type" value="Genomic_DNA"/>
</dbReference>
<proteinExistence type="predicted"/>
<name>M7CKV2_CHEMY</name>
<dbReference type="Proteomes" id="UP000031443">
    <property type="component" value="Unassembled WGS sequence"/>
</dbReference>
<reference evidence="2" key="1">
    <citation type="journal article" date="2013" name="Nat. Genet.">
        <title>The draft genomes of soft-shell turtle and green sea turtle yield insights into the development and evolution of the turtle-specific body plan.</title>
        <authorList>
            <person name="Wang Z."/>
            <person name="Pascual-Anaya J."/>
            <person name="Zadissa A."/>
            <person name="Li W."/>
            <person name="Niimura Y."/>
            <person name="Huang Z."/>
            <person name="Li C."/>
            <person name="White S."/>
            <person name="Xiong Z."/>
            <person name="Fang D."/>
            <person name="Wang B."/>
            <person name="Ming Y."/>
            <person name="Chen Y."/>
            <person name="Zheng Y."/>
            <person name="Kuraku S."/>
            <person name="Pignatelli M."/>
            <person name="Herrero J."/>
            <person name="Beal K."/>
            <person name="Nozawa M."/>
            <person name="Li Q."/>
            <person name="Wang J."/>
            <person name="Zhang H."/>
            <person name="Yu L."/>
            <person name="Shigenobu S."/>
            <person name="Wang J."/>
            <person name="Liu J."/>
            <person name="Flicek P."/>
            <person name="Searle S."/>
            <person name="Wang J."/>
            <person name="Kuratani S."/>
            <person name="Yin Y."/>
            <person name="Aken B."/>
            <person name="Zhang G."/>
            <person name="Irie N."/>
        </authorList>
    </citation>
    <scope>NUCLEOTIDE SEQUENCE [LARGE SCALE GENOMIC DNA]</scope>
</reference>